<evidence type="ECO:0000313" key="3">
    <source>
        <dbReference type="Proteomes" id="UP000026961"/>
    </source>
</evidence>
<feature type="region of interest" description="Disordered" evidence="1">
    <location>
        <begin position="27"/>
        <end position="62"/>
    </location>
</feature>
<name>A0A0E0BIY0_9ORYZ</name>
<proteinExistence type="predicted"/>
<dbReference type="EnsemblPlants" id="OGLUM11G12650.1">
    <property type="protein sequence ID" value="OGLUM11G12650.1"/>
    <property type="gene ID" value="OGLUM11G12650"/>
</dbReference>
<keyword evidence="3" id="KW-1185">Reference proteome</keyword>
<evidence type="ECO:0000256" key="1">
    <source>
        <dbReference type="SAM" id="MobiDB-lite"/>
    </source>
</evidence>
<dbReference type="AlphaFoldDB" id="A0A0E0BIY0"/>
<sequence length="75" mass="8421">MSPRRDAPIVVGAKTATRWERVTAAWTGSGGERRRRQQRAAPGLQTRAAQMRSGRGRRQRMSWRAWSASTVVGEI</sequence>
<dbReference type="HOGENOM" id="CLU_2675078_0_0_1"/>
<accession>A0A0E0BIY0</accession>
<dbReference type="Gramene" id="OGLUM11G12650.1">
    <property type="protein sequence ID" value="OGLUM11G12650.1"/>
    <property type="gene ID" value="OGLUM11G12650"/>
</dbReference>
<organism evidence="2">
    <name type="scientific">Oryza glumipatula</name>
    <dbReference type="NCBI Taxonomy" id="40148"/>
    <lineage>
        <taxon>Eukaryota</taxon>
        <taxon>Viridiplantae</taxon>
        <taxon>Streptophyta</taxon>
        <taxon>Embryophyta</taxon>
        <taxon>Tracheophyta</taxon>
        <taxon>Spermatophyta</taxon>
        <taxon>Magnoliopsida</taxon>
        <taxon>Liliopsida</taxon>
        <taxon>Poales</taxon>
        <taxon>Poaceae</taxon>
        <taxon>BOP clade</taxon>
        <taxon>Oryzoideae</taxon>
        <taxon>Oryzeae</taxon>
        <taxon>Oryzinae</taxon>
        <taxon>Oryza</taxon>
    </lineage>
</organism>
<reference evidence="2" key="1">
    <citation type="submission" date="2015-04" db="UniProtKB">
        <authorList>
            <consortium name="EnsemblPlants"/>
        </authorList>
    </citation>
    <scope>IDENTIFICATION</scope>
</reference>
<evidence type="ECO:0000313" key="2">
    <source>
        <dbReference type="EnsemblPlants" id="OGLUM11G12650.1"/>
    </source>
</evidence>
<dbReference type="Proteomes" id="UP000026961">
    <property type="component" value="Chromosome 11"/>
</dbReference>
<reference evidence="2" key="2">
    <citation type="submission" date="2018-05" db="EMBL/GenBank/DDBJ databases">
        <title>OgluRS3 (Oryza glumaepatula Reference Sequence Version 3).</title>
        <authorList>
            <person name="Zhang J."/>
            <person name="Kudrna D."/>
            <person name="Lee S."/>
            <person name="Talag J."/>
            <person name="Welchert J."/>
            <person name="Wing R.A."/>
        </authorList>
    </citation>
    <scope>NUCLEOTIDE SEQUENCE [LARGE SCALE GENOMIC DNA]</scope>
</reference>
<protein>
    <submittedName>
        <fullName evidence="2">Uncharacterized protein</fullName>
    </submittedName>
</protein>